<dbReference type="AlphaFoldDB" id="A0AAE0MYV1"/>
<dbReference type="PANTHER" id="PTHR10963">
    <property type="entry name" value="GLYCOSYL HYDROLASE-RELATED"/>
    <property type="match status" value="1"/>
</dbReference>
<keyword evidence="9" id="KW-1185">Reference proteome</keyword>
<evidence type="ECO:0000256" key="2">
    <source>
        <dbReference type="ARBA" id="ARBA00006865"/>
    </source>
</evidence>
<reference evidence="8" key="1">
    <citation type="journal article" date="2023" name="Mol. Phylogenet. Evol.">
        <title>Genome-scale phylogeny and comparative genomics of the fungal order Sordariales.</title>
        <authorList>
            <person name="Hensen N."/>
            <person name="Bonometti L."/>
            <person name="Westerberg I."/>
            <person name="Brannstrom I.O."/>
            <person name="Guillou S."/>
            <person name="Cros-Aarteil S."/>
            <person name="Calhoun S."/>
            <person name="Haridas S."/>
            <person name="Kuo A."/>
            <person name="Mondo S."/>
            <person name="Pangilinan J."/>
            <person name="Riley R."/>
            <person name="LaButti K."/>
            <person name="Andreopoulos B."/>
            <person name="Lipzen A."/>
            <person name="Chen C."/>
            <person name="Yan M."/>
            <person name="Daum C."/>
            <person name="Ng V."/>
            <person name="Clum A."/>
            <person name="Steindorff A."/>
            <person name="Ohm R.A."/>
            <person name="Martin F."/>
            <person name="Silar P."/>
            <person name="Natvig D.O."/>
            <person name="Lalanne C."/>
            <person name="Gautier V."/>
            <person name="Ament-Velasquez S.L."/>
            <person name="Kruys A."/>
            <person name="Hutchinson M.I."/>
            <person name="Powell A.J."/>
            <person name="Barry K."/>
            <person name="Miller A.N."/>
            <person name="Grigoriev I.V."/>
            <person name="Debuchy R."/>
            <person name="Gladieux P."/>
            <person name="Hiltunen Thoren M."/>
            <person name="Johannesson H."/>
        </authorList>
    </citation>
    <scope>NUCLEOTIDE SEQUENCE</scope>
    <source>
        <strain evidence="8">CBS 958.72</strain>
    </source>
</reference>
<keyword evidence="5" id="KW-0326">Glycosidase</keyword>
<evidence type="ECO:0000256" key="3">
    <source>
        <dbReference type="ARBA" id="ARBA00012599"/>
    </source>
</evidence>
<name>A0AAE0MYV1_9PEZI</name>
<proteinExistence type="inferred from homology"/>
<dbReference type="EMBL" id="JAULSN010000010">
    <property type="protein sequence ID" value="KAK3362106.1"/>
    <property type="molecule type" value="Genomic_DNA"/>
</dbReference>
<dbReference type="InterPro" id="IPR013320">
    <property type="entry name" value="ConA-like_dom_sf"/>
</dbReference>
<keyword evidence="6" id="KW-0732">Signal</keyword>
<feature type="domain" description="GH16" evidence="7">
    <location>
        <begin position="25"/>
        <end position="294"/>
    </location>
</feature>
<gene>
    <name evidence="8" type="ORF">B0T24DRAFT_105085</name>
</gene>
<reference evidence="8" key="2">
    <citation type="submission" date="2023-06" db="EMBL/GenBank/DDBJ databases">
        <authorList>
            <consortium name="Lawrence Berkeley National Laboratory"/>
            <person name="Haridas S."/>
            <person name="Hensen N."/>
            <person name="Bonometti L."/>
            <person name="Westerberg I."/>
            <person name="Brannstrom I.O."/>
            <person name="Guillou S."/>
            <person name="Cros-Aarteil S."/>
            <person name="Calhoun S."/>
            <person name="Kuo A."/>
            <person name="Mondo S."/>
            <person name="Pangilinan J."/>
            <person name="Riley R."/>
            <person name="Labutti K."/>
            <person name="Andreopoulos B."/>
            <person name="Lipzen A."/>
            <person name="Chen C."/>
            <person name="Yanf M."/>
            <person name="Daum C."/>
            <person name="Ng V."/>
            <person name="Clum A."/>
            <person name="Steindorff A."/>
            <person name="Ohm R."/>
            <person name="Martin F."/>
            <person name="Silar P."/>
            <person name="Natvig D."/>
            <person name="Lalanne C."/>
            <person name="Gautier V."/>
            <person name="Ament-Velasquez S.L."/>
            <person name="Kruys A."/>
            <person name="Hutchinson M.I."/>
            <person name="Powell A.J."/>
            <person name="Barry K."/>
            <person name="Miller A.N."/>
            <person name="Grigoriev I.V."/>
            <person name="Debuchy R."/>
            <person name="Gladieux P."/>
            <person name="Thoren M.H."/>
            <person name="Johannesson H."/>
        </authorList>
    </citation>
    <scope>NUCLEOTIDE SEQUENCE</scope>
    <source>
        <strain evidence="8">CBS 958.72</strain>
    </source>
</reference>
<protein>
    <recommendedName>
        <fullName evidence="3">endo-1,3(4)-beta-glucanase</fullName>
        <ecNumber evidence="3">3.2.1.6</ecNumber>
    </recommendedName>
</protein>
<keyword evidence="4 8" id="KW-0378">Hydrolase</keyword>
<feature type="chain" id="PRO_5042170738" description="endo-1,3(4)-beta-glucanase" evidence="6">
    <location>
        <begin position="24"/>
        <end position="348"/>
    </location>
</feature>
<dbReference type="GO" id="GO:0009251">
    <property type="term" value="P:glucan catabolic process"/>
    <property type="evidence" value="ECO:0007669"/>
    <property type="project" value="TreeGrafter"/>
</dbReference>
<feature type="signal peptide" evidence="6">
    <location>
        <begin position="1"/>
        <end position="23"/>
    </location>
</feature>
<dbReference type="CDD" id="cd02181">
    <property type="entry name" value="GH16_fungal_Lam16A_glucanase"/>
    <property type="match status" value="1"/>
</dbReference>
<evidence type="ECO:0000259" key="7">
    <source>
        <dbReference type="PROSITE" id="PS51762"/>
    </source>
</evidence>
<comment type="catalytic activity">
    <reaction evidence="1">
        <text>Endohydrolysis of (1-&gt;3)- or (1-&gt;4)-linkages in beta-D-glucans when the glucose residue whose reducing group is involved in the linkage to be hydrolyzed is itself substituted at C-3.</text>
        <dbReference type="EC" id="3.2.1.6"/>
    </reaction>
</comment>
<comment type="caution">
    <text evidence="8">The sequence shown here is derived from an EMBL/GenBank/DDBJ whole genome shotgun (WGS) entry which is preliminary data.</text>
</comment>
<accession>A0AAE0MYV1</accession>
<evidence type="ECO:0000313" key="9">
    <source>
        <dbReference type="Proteomes" id="UP001287356"/>
    </source>
</evidence>
<dbReference type="EC" id="3.2.1.6" evidence="3"/>
<evidence type="ECO:0000313" key="8">
    <source>
        <dbReference type="EMBL" id="KAK3362106.1"/>
    </source>
</evidence>
<dbReference type="Pfam" id="PF26113">
    <property type="entry name" value="GH16_XgeA"/>
    <property type="match status" value="1"/>
</dbReference>
<evidence type="ECO:0000256" key="6">
    <source>
        <dbReference type="SAM" id="SignalP"/>
    </source>
</evidence>
<dbReference type="SUPFAM" id="SSF49899">
    <property type="entry name" value="Concanavalin A-like lectins/glucanases"/>
    <property type="match status" value="1"/>
</dbReference>
<dbReference type="PROSITE" id="PS51762">
    <property type="entry name" value="GH16_2"/>
    <property type="match status" value="1"/>
</dbReference>
<dbReference type="Gene3D" id="2.60.120.200">
    <property type="match status" value="1"/>
</dbReference>
<sequence>MLFLKTVFRVGAAALAAGVVAEAASDYTLVDVFDKSNFFKEFEFFDESDPTNGFVKYVDARAASDGSLAGYYQDSVYLGVDHTKTTTTGRESVRVESKKSYTQGLFVADISHMPAGVSDAGSCGLWPAFWMFGPEWPNSGEIDILEGVNTQSSNAITLHTAPGCHMTNTGSLATTKLLRTDCNGQEGCSQNTQATNNYGAGFNAARGGVYVVEWTSTAISLWFFGRNSSIASELANDNSQEAPDTSEFGQPLAVFVGGASGSGCDIDSHFQNHSLVFDTTFCGDWAGKVWAQDDTCSALAPSCSAYVGSSPSAFTNAYWLVKSIKVYQKPAGANEKRSDTRLPLPFTA</sequence>
<dbReference type="FunFam" id="2.60.120.200:FF:000114">
    <property type="entry name" value="Probable endo-1,3(4)-beta-glucanase NFIA_089530"/>
    <property type="match status" value="1"/>
</dbReference>
<dbReference type="PANTHER" id="PTHR10963:SF24">
    <property type="entry name" value="GLYCOSIDASE C21B10.07-RELATED"/>
    <property type="match status" value="1"/>
</dbReference>
<dbReference type="InterPro" id="IPR050546">
    <property type="entry name" value="Glycosyl_Hydrlase_16"/>
</dbReference>
<dbReference type="GO" id="GO:0052861">
    <property type="term" value="F:endo-1,3(4)-beta-glucanase activity"/>
    <property type="evidence" value="ECO:0007669"/>
    <property type="project" value="UniProtKB-EC"/>
</dbReference>
<evidence type="ECO:0000256" key="4">
    <source>
        <dbReference type="ARBA" id="ARBA00022801"/>
    </source>
</evidence>
<evidence type="ECO:0000256" key="5">
    <source>
        <dbReference type="ARBA" id="ARBA00023295"/>
    </source>
</evidence>
<organism evidence="8 9">
    <name type="scientific">Lasiosphaeria ovina</name>
    <dbReference type="NCBI Taxonomy" id="92902"/>
    <lineage>
        <taxon>Eukaryota</taxon>
        <taxon>Fungi</taxon>
        <taxon>Dikarya</taxon>
        <taxon>Ascomycota</taxon>
        <taxon>Pezizomycotina</taxon>
        <taxon>Sordariomycetes</taxon>
        <taxon>Sordariomycetidae</taxon>
        <taxon>Sordariales</taxon>
        <taxon>Lasiosphaeriaceae</taxon>
        <taxon>Lasiosphaeria</taxon>
    </lineage>
</organism>
<dbReference type="Proteomes" id="UP001287356">
    <property type="component" value="Unassembled WGS sequence"/>
</dbReference>
<comment type="similarity">
    <text evidence="2">Belongs to the glycosyl hydrolase 16 family.</text>
</comment>
<dbReference type="InterPro" id="IPR000757">
    <property type="entry name" value="Beta-glucanase-like"/>
</dbReference>
<evidence type="ECO:0000256" key="1">
    <source>
        <dbReference type="ARBA" id="ARBA00000124"/>
    </source>
</evidence>